<comment type="similarity">
    <text evidence="1 4">Belongs to the aldehyde dehydrogenase family.</text>
</comment>
<dbReference type="Gene3D" id="3.40.605.10">
    <property type="entry name" value="Aldehyde Dehydrogenase, Chain A, domain 1"/>
    <property type="match status" value="1"/>
</dbReference>
<evidence type="ECO:0000256" key="3">
    <source>
        <dbReference type="PROSITE-ProRule" id="PRU10007"/>
    </source>
</evidence>
<dbReference type="FunFam" id="3.40.605.10:FF:000007">
    <property type="entry name" value="NAD/NADP-dependent betaine aldehyde dehydrogenase"/>
    <property type="match status" value="1"/>
</dbReference>
<reference evidence="7 9" key="2">
    <citation type="submission" date="2019-06" db="EMBL/GenBank/DDBJ databases">
        <title>Whole genome shotgun sequence of Corynebacterium flavescens NBRC 14136.</title>
        <authorList>
            <person name="Hosoyama A."/>
            <person name="Uohara A."/>
            <person name="Ohji S."/>
            <person name="Ichikawa N."/>
        </authorList>
    </citation>
    <scope>NUCLEOTIDE SEQUENCE [LARGE SCALE GENOMIC DNA]</scope>
    <source>
        <strain evidence="7 9">NBRC 14136</strain>
    </source>
</reference>
<dbReference type="InterPro" id="IPR050740">
    <property type="entry name" value="Aldehyde_DH_Superfamily"/>
</dbReference>
<name>A0A1L7CKH7_CORFL</name>
<evidence type="ECO:0000256" key="1">
    <source>
        <dbReference type="ARBA" id="ARBA00009986"/>
    </source>
</evidence>
<keyword evidence="8" id="KW-1185">Reference proteome</keyword>
<evidence type="ECO:0000313" key="9">
    <source>
        <dbReference type="Proteomes" id="UP000315353"/>
    </source>
</evidence>
<dbReference type="STRING" id="28028.CFLV_03315"/>
<feature type="active site" evidence="3">
    <location>
        <position position="267"/>
    </location>
</feature>
<evidence type="ECO:0000313" key="8">
    <source>
        <dbReference type="Proteomes" id="UP000185479"/>
    </source>
</evidence>
<dbReference type="GO" id="GO:0004777">
    <property type="term" value="F:succinate-semialdehyde dehydrogenase (NAD+) activity"/>
    <property type="evidence" value="ECO:0007669"/>
    <property type="project" value="TreeGrafter"/>
</dbReference>
<protein>
    <submittedName>
        <fullName evidence="6 7">Succinate-semialdehyde dehydrogenase</fullName>
    </submittedName>
</protein>
<dbReference type="Proteomes" id="UP000315353">
    <property type="component" value="Unassembled WGS sequence"/>
</dbReference>
<dbReference type="PANTHER" id="PTHR43353:SF5">
    <property type="entry name" value="SUCCINATE-SEMIALDEHYDE DEHYDROGENASE, MITOCHONDRIAL"/>
    <property type="match status" value="1"/>
</dbReference>
<gene>
    <name evidence="7" type="ORF">CFL01nite_17630</name>
    <name evidence="6" type="ORF">CFLV_03315</name>
</gene>
<dbReference type="Pfam" id="PF00171">
    <property type="entry name" value="Aldedh"/>
    <property type="match status" value="1"/>
</dbReference>
<feature type="domain" description="Aldehyde dehydrogenase" evidence="5">
    <location>
        <begin position="31"/>
        <end position="489"/>
    </location>
</feature>
<dbReference type="InterPro" id="IPR016162">
    <property type="entry name" value="Ald_DH_N"/>
</dbReference>
<sequence>MSEFDYTQVKGLLSSLPTGIWLEGENVGATGGRTFEVLDPATEQVLAHVADATSTEWMKALDAAVAAQEEWAEFAPRQRSEVLTDIFTTVAARADDFARVMTLEMGKPYAEARGEVAYGNEYFRWFAEEAVRIPGRLATAPGGNGHILVSRAPVGPVLAITPWNFPLAMATRKIAPALAAGCPIIIKPAHETPLTMLLLGQVFAEVFARHGVPQGLVSIVPTTAASALSSELMADSRLRKVSFTGSTPVGRQLVRQAADNLLHTSMELGGNAPFVIAADADLDLVLTCAMQAKMRNGGQACIAANRFLVDESIAQEFSERLTAAMSASVVGHGLNESSTMGPVITAKQRDRIAALVEDALAAGARATTGGKRPEGQGYFYPATVLVDVPSDARILHEEIFGPVATVSTFSDLEEGIAAANDTEFGLAAYGFSRSLESAQLMAEKLNAGMVGINRGAISDPAAPFGGIKQSGFGREGGTEGIEEYLDTRYISLT</sequence>
<evidence type="ECO:0000313" key="7">
    <source>
        <dbReference type="EMBL" id="GEB98268.1"/>
    </source>
</evidence>
<dbReference type="Proteomes" id="UP000185479">
    <property type="component" value="Chromosome"/>
</dbReference>
<accession>A0A1L7CKH7</accession>
<keyword evidence="2 4" id="KW-0560">Oxidoreductase</keyword>
<dbReference type="KEGG" id="cfc:CFLV_03315"/>
<dbReference type="Gene3D" id="3.40.309.10">
    <property type="entry name" value="Aldehyde Dehydrogenase, Chain A, domain 2"/>
    <property type="match status" value="1"/>
</dbReference>
<dbReference type="PROSITE" id="PS00687">
    <property type="entry name" value="ALDEHYDE_DEHYDR_GLU"/>
    <property type="match status" value="1"/>
</dbReference>
<proteinExistence type="inferred from homology"/>
<evidence type="ECO:0000256" key="4">
    <source>
        <dbReference type="RuleBase" id="RU003345"/>
    </source>
</evidence>
<dbReference type="OrthoDB" id="6882680at2"/>
<evidence type="ECO:0000313" key="6">
    <source>
        <dbReference type="EMBL" id="APT86315.1"/>
    </source>
</evidence>
<organism evidence="6 8">
    <name type="scientific">Corynebacterium flavescens</name>
    <dbReference type="NCBI Taxonomy" id="28028"/>
    <lineage>
        <taxon>Bacteria</taxon>
        <taxon>Bacillati</taxon>
        <taxon>Actinomycetota</taxon>
        <taxon>Actinomycetes</taxon>
        <taxon>Mycobacteriales</taxon>
        <taxon>Corynebacteriaceae</taxon>
        <taxon>Corynebacterium</taxon>
    </lineage>
</organism>
<dbReference type="GO" id="GO:0009450">
    <property type="term" value="P:gamma-aminobutyric acid catabolic process"/>
    <property type="evidence" value="ECO:0007669"/>
    <property type="project" value="TreeGrafter"/>
</dbReference>
<dbReference type="PANTHER" id="PTHR43353">
    <property type="entry name" value="SUCCINATE-SEMIALDEHYDE DEHYDROGENASE, MITOCHONDRIAL"/>
    <property type="match status" value="1"/>
</dbReference>
<dbReference type="AlphaFoldDB" id="A0A1L7CKH7"/>
<dbReference type="RefSeq" id="WP_075729310.1">
    <property type="nucleotide sequence ID" value="NZ_BJNB01000029.1"/>
</dbReference>
<dbReference type="FunFam" id="3.40.309.10:FF:000009">
    <property type="entry name" value="Aldehyde dehydrogenase A"/>
    <property type="match status" value="1"/>
</dbReference>
<dbReference type="InterPro" id="IPR029510">
    <property type="entry name" value="Ald_DH_CS_GLU"/>
</dbReference>
<evidence type="ECO:0000259" key="5">
    <source>
        <dbReference type="Pfam" id="PF00171"/>
    </source>
</evidence>
<evidence type="ECO:0000256" key="2">
    <source>
        <dbReference type="ARBA" id="ARBA00023002"/>
    </source>
</evidence>
<dbReference type="EMBL" id="BJNB01000029">
    <property type="protein sequence ID" value="GEB98268.1"/>
    <property type="molecule type" value="Genomic_DNA"/>
</dbReference>
<dbReference type="GeneID" id="82879748"/>
<dbReference type="CDD" id="cd07103">
    <property type="entry name" value="ALDH_F5_SSADH_GabD"/>
    <property type="match status" value="1"/>
</dbReference>
<dbReference type="InterPro" id="IPR016161">
    <property type="entry name" value="Ald_DH/histidinol_DH"/>
</dbReference>
<dbReference type="InterPro" id="IPR016163">
    <property type="entry name" value="Ald_DH_C"/>
</dbReference>
<dbReference type="SUPFAM" id="SSF53720">
    <property type="entry name" value="ALDH-like"/>
    <property type="match status" value="1"/>
</dbReference>
<reference evidence="6 8" key="1">
    <citation type="submission" date="2014-08" db="EMBL/GenBank/DDBJ databases">
        <title>Complete genome sequence of Corynebacterium flavescens OJ8(T)(=DSM 20296(T)), isolated from cheese.</title>
        <authorList>
            <person name="Ruckert C."/>
            <person name="Albersmeier A."/>
            <person name="Winkler A."/>
            <person name="Kalinowski J."/>
        </authorList>
    </citation>
    <scope>NUCLEOTIDE SEQUENCE [LARGE SCALE GENOMIC DNA]</scope>
    <source>
        <strain evidence="6 8">OJ8</strain>
    </source>
</reference>
<dbReference type="InterPro" id="IPR015590">
    <property type="entry name" value="Aldehyde_DH_dom"/>
</dbReference>
<dbReference type="FunFam" id="3.40.605.10:FF:000026">
    <property type="entry name" value="Aldehyde dehydrogenase, putative"/>
    <property type="match status" value="1"/>
</dbReference>
<dbReference type="EMBL" id="CP009246">
    <property type="protein sequence ID" value="APT86315.1"/>
    <property type="molecule type" value="Genomic_DNA"/>
</dbReference>